<dbReference type="STRING" id="77586.A0A0D9V233"/>
<keyword evidence="4" id="KW-1185">Reference proteome</keyword>
<reference evidence="3" key="3">
    <citation type="submission" date="2015-04" db="UniProtKB">
        <authorList>
            <consortium name="EnsemblPlants"/>
        </authorList>
    </citation>
    <scope>IDENTIFICATION</scope>
</reference>
<sequence length="324" mass="36097">MRASLEVTFPKTKAPVEVTFLETSWPPRREGVLCIGRGDLAIVDVTIPERDMDTKPWFRGIAPLYARHRLRAPLVVGLVALRGRAPHDRARRGHPRRHGNPIRCVVICVGDTHALVYHPDCDYHSNSKYTGGALPFPKGSKLARLRAFLANRRVTVACVGAREAAEKLAVEWELDVARPAELTDLFARAFGKDAGVKPPKEPEPESERWWPDRWWMTLSEFLMAQAKAKAAAAEAARKDYYHGYSKLGGRPVAEVVKGLSLERMARVALGPEMRLAPWPAKAADADWGSPYLEKSDVKYAVRDAFLCFEIATRCLRKLGAPVGN</sequence>
<name>A0A0D9V233_9ORYZ</name>
<dbReference type="GO" id="GO:0005737">
    <property type="term" value="C:cytoplasm"/>
    <property type="evidence" value="ECO:0007669"/>
    <property type="project" value="TreeGrafter"/>
</dbReference>
<keyword evidence="1" id="KW-0540">Nuclease</keyword>
<dbReference type="eggNOG" id="ENOG502RRQE">
    <property type="taxonomic scope" value="Eukaryota"/>
</dbReference>
<evidence type="ECO:0008006" key="5">
    <source>
        <dbReference type="Google" id="ProtNLM"/>
    </source>
</evidence>
<evidence type="ECO:0000256" key="1">
    <source>
        <dbReference type="ARBA" id="ARBA00022722"/>
    </source>
</evidence>
<accession>A0A0D9V233</accession>
<dbReference type="PANTHER" id="PTHR13620:SF54">
    <property type="entry name" value="OS01G0566000 PROTEIN"/>
    <property type="match status" value="1"/>
</dbReference>
<dbReference type="InterPro" id="IPR051132">
    <property type="entry name" value="3-5_Exonuclease_domain"/>
</dbReference>
<dbReference type="Gene3D" id="3.30.420.10">
    <property type="entry name" value="Ribonuclease H-like superfamily/Ribonuclease H"/>
    <property type="match status" value="1"/>
</dbReference>
<proteinExistence type="predicted"/>
<dbReference type="GO" id="GO:0008408">
    <property type="term" value="F:3'-5' exonuclease activity"/>
    <property type="evidence" value="ECO:0007669"/>
    <property type="project" value="TreeGrafter"/>
</dbReference>
<dbReference type="GO" id="GO:0003676">
    <property type="term" value="F:nucleic acid binding"/>
    <property type="evidence" value="ECO:0007669"/>
    <property type="project" value="InterPro"/>
</dbReference>
<evidence type="ECO:0000313" key="4">
    <source>
        <dbReference type="Proteomes" id="UP000032180"/>
    </source>
</evidence>
<organism evidence="3 4">
    <name type="scientific">Leersia perrieri</name>
    <dbReference type="NCBI Taxonomy" id="77586"/>
    <lineage>
        <taxon>Eukaryota</taxon>
        <taxon>Viridiplantae</taxon>
        <taxon>Streptophyta</taxon>
        <taxon>Embryophyta</taxon>
        <taxon>Tracheophyta</taxon>
        <taxon>Spermatophyta</taxon>
        <taxon>Magnoliopsida</taxon>
        <taxon>Liliopsida</taxon>
        <taxon>Poales</taxon>
        <taxon>Poaceae</taxon>
        <taxon>BOP clade</taxon>
        <taxon>Oryzoideae</taxon>
        <taxon>Oryzeae</taxon>
        <taxon>Oryzinae</taxon>
        <taxon>Leersia</taxon>
    </lineage>
</organism>
<dbReference type="AlphaFoldDB" id="A0A0D9V233"/>
<dbReference type="Proteomes" id="UP000032180">
    <property type="component" value="Chromosome 1"/>
</dbReference>
<dbReference type="PANTHER" id="PTHR13620">
    <property type="entry name" value="3-5 EXONUCLEASE"/>
    <property type="match status" value="1"/>
</dbReference>
<protein>
    <recommendedName>
        <fullName evidence="5">3'-5' exonuclease domain-containing protein</fullName>
    </recommendedName>
</protein>
<dbReference type="InterPro" id="IPR036397">
    <property type="entry name" value="RNaseH_sf"/>
</dbReference>
<dbReference type="GO" id="GO:0005634">
    <property type="term" value="C:nucleus"/>
    <property type="evidence" value="ECO:0007669"/>
    <property type="project" value="TreeGrafter"/>
</dbReference>
<reference evidence="4" key="2">
    <citation type="submission" date="2013-12" db="EMBL/GenBank/DDBJ databases">
        <authorList>
            <person name="Yu Y."/>
            <person name="Lee S."/>
            <person name="de Baynast K."/>
            <person name="Wissotski M."/>
            <person name="Liu L."/>
            <person name="Talag J."/>
            <person name="Goicoechea J."/>
            <person name="Angelova A."/>
            <person name="Jetty R."/>
            <person name="Kudrna D."/>
            <person name="Golser W."/>
            <person name="Rivera L."/>
            <person name="Zhang J."/>
            <person name="Wing R."/>
        </authorList>
    </citation>
    <scope>NUCLEOTIDE SEQUENCE</scope>
</reference>
<reference evidence="3 4" key="1">
    <citation type="submission" date="2012-08" db="EMBL/GenBank/DDBJ databases">
        <title>Oryza genome evolution.</title>
        <authorList>
            <person name="Wing R.A."/>
        </authorList>
    </citation>
    <scope>NUCLEOTIDE SEQUENCE</scope>
</reference>
<dbReference type="Gramene" id="LPERR01G17060.1">
    <property type="protein sequence ID" value="LPERR01G17060.1"/>
    <property type="gene ID" value="LPERR01G17060"/>
</dbReference>
<dbReference type="HOGENOM" id="CLU_075179_0_0_1"/>
<evidence type="ECO:0000256" key="2">
    <source>
        <dbReference type="ARBA" id="ARBA00022801"/>
    </source>
</evidence>
<evidence type="ECO:0000313" key="3">
    <source>
        <dbReference type="EnsemblPlants" id="LPERR01G17060.1"/>
    </source>
</evidence>
<dbReference type="EnsemblPlants" id="LPERR01G17060.1">
    <property type="protein sequence ID" value="LPERR01G17060.1"/>
    <property type="gene ID" value="LPERR01G17060"/>
</dbReference>
<keyword evidence="2" id="KW-0378">Hydrolase</keyword>